<dbReference type="PANTHER" id="PTHR47936:SF1">
    <property type="entry name" value="PENTATRICOPEPTIDE REPEAT-CONTAINING PROTEIN GUN1, CHLOROPLASTIC"/>
    <property type="match status" value="1"/>
</dbReference>
<gene>
    <name evidence="5" type="primary">LOC116212219</name>
</gene>
<dbReference type="PROSITE" id="PS51375">
    <property type="entry name" value="PPR"/>
    <property type="match status" value="3"/>
</dbReference>
<sequence length="550" mass="62855">MCCPFLESKLNSTHLPRPWQEKFVFQGLQTPHILGENLIKFVQWALSGCSKSSDYISSFLVEALDQDVCEGNPTKKEAYMFWDFVRNKAGLDDGILNDLLEMFSRLGEGQGALLVLDEFDRYYSVPDARSYYFTIDVLCNCRSYDLAWSMCEEMLGLGTLPEGEEVGSIISWLCRGKLAKSVRALYSALKEELLPPSAISFLITSLSLEHETVKLARKMLGDFNEGARRYAIKPFSVVISGLCWSKDLDGAKKFLHEMIEFGPPPGNRGGDVNGGEEANGATGSEARFVHLPSYLMRSFVSDGEMEEAKKKHKKLSPVMYPTLSRGYCKLEDFDKALELLREMKSFGFEPDANGYSKLIQSLHLKALDKETTEKLMEETKQSRLYLNGTTRGPVRAVKELEGERSRRLKKQEQKLRQFSVANRSNLSQSDDVYSFGMLYLHEFEPSNYFFQLHISMHLPNRSMKIVHLFKAEILREMGITEMAEGNESRNWASNESRNLFAAALFYAVIGFIDERRTKEKGYEPMLKETFCDEVRQREMMTLTVIYIFID</sequence>
<dbReference type="AlphaFoldDB" id="A0A6P8DYL6"/>
<dbReference type="PANTHER" id="PTHR47936">
    <property type="entry name" value="PPR_LONG DOMAIN-CONTAINING PROTEIN"/>
    <property type="match status" value="1"/>
</dbReference>
<dbReference type="OrthoDB" id="185373at2759"/>
<dbReference type="GeneID" id="116212219"/>
<proteinExistence type="inferred from homology"/>
<keyword evidence="4" id="KW-1185">Reference proteome</keyword>
<keyword evidence="2" id="KW-0677">Repeat</keyword>
<feature type="repeat" description="PPR" evidence="3">
    <location>
        <begin position="316"/>
        <end position="350"/>
    </location>
</feature>
<comment type="similarity">
    <text evidence="1">Belongs to the PPR family. P subfamily.</text>
</comment>
<dbReference type="Proteomes" id="UP000515151">
    <property type="component" value="Chromosome 6"/>
</dbReference>
<organism evidence="4 5">
    <name type="scientific">Punica granatum</name>
    <name type="common">Pomegranate</name>
    <dbReference type="NCBI Taxonomy" id="22663"/>
    <lineage>
        <taxon>Eukaryota</taxon>
        <taxon>Viridiplantae</taxon>
        <taxon>Streptophyta</taxon>
        <taxon>Embryophyta</taxon>
        <taxon>Tracheophyta</taxon>
        <taxon>Spermatophyta</taxon>
        <taxon>Magnoliopsida</taxon>
        <taxon>eudicotyledons</taxon>
        <taxon>Gunneridae</taxon>
        <taxon>Pentapetalae</taxon>
        <taxon>rosids</taxon>
        <taxon>malvids</taxon>
        <taxon>Myrtales</taxon>
        <taxon>Lythraceae</taxon>
        <taxon>Punica</taxon>
    </lineage>
</organism>
<feature type="repeat" description="PPR" evidence="3">
    <location>
        <begin position="127"/>
        <end position="161"/>
    </location>
</feature>
<dbReference type="Pfam" id="PF01535">
    <property type="entry name" value="PPR"/>
    <property type="match status" value="1"/>
</dbReference>
<accession>A0A6P8DYL6</accession>
<dbReference type="NCBIfam" id="TIGR00756">
    <property type="entry name" value="PPR"/>
    <property type="match status" value="1"/>
</dbReference>
<dbReference type="InterPro" id="IPR002885">
    <property type="entry name" value="PPR_rpt"/>
</dbReference>
<evidence type="ECO:0000256" key="1">
    <source>
        <dbReference type="ARBA" id="ARBA00007626"/>
    </source>
</evidence>
<reference evidence="5" key="2">
    <citation type="submission" date="2025-08" db="UniProtKB">
        <authorList>
            <consortium name="RefSeq"/>
        </authorList>
    </citation>
    <scope>IDENTIFICATION</scope>
    <source>
        <tissue evidence="5">Leaf</tissue>
    </source>
</reference>
<dbReference type="Gene3D" id="1.25.40.10">
    <property type="entry name" value="Tetratricopeptide repeat domain"/>
    <property type="match status" value="2"/>
</dbReference>
<name>A0A6P8DYL6_PUNGR</name>
<evidence type="ECO:0000313" key="4">
    <source>
        <dbReference type="Proteomes" id="UP000515151"/>
    </source>
</evidence>
<dbReference type="Pfam" id="PF13041">
    <property type="entry name" value="PPR_2"/>
    <property type="match status" value="1"/>
</dbReference>
<dbReference type="InterPro" id="IPR011990">
    <property type="entry name" value="TPR-like_helical_dom_sf"/>
</dbReference>
<protein>
    <submittedName>
        <fullName evidence="5">Pentatricopeptide repeat-containing protein At3g02650, mitochondrial-like</fullName>
    </submittedName>
</protein>
<reference evidence="4" key="1">
    <citation type="journal article" date="2020" name="Plant Biotechnol. J.">
        <title>The pomegranate (Punica granatum L.) draft genome dissects genetic divergence between soft- and hard-seeded cultivars.</title>
        <authorList>
            <person name="Luo X."/>
            <person name="Li H."/>
            <person name="Wu Z."/>
            <person name="Yao W."/>
            <person name="Zhao P."/>
            <person name="Cao D."/>
            <person name="Yu H."/>
            <person name="Li K."/>
            <person name="Poudel K."/>
            <person name="Zhao D."/>
            <person name="Zhang F."/>
            <person name="Xia X."/>
            <person name="Chen L."/>
            <person name="Wang Q."/>
            <person name="Jing D."/>
            <person name="Cao S."/>
        </authorList>
    </citation>
    <scope>NUCLEOTIDE SEQUENCE [LARGE SCALE GENOMIC DNA]</scope>
    <source>
        <strain evidence="4">cv. Tunisia</strain>
    </source>
</reference>
<evidence type="ECO:0000256" key="3">
    <source>
        <dbReference type="PROSITE-ProRule" id="PRU00708"/>
    </source>
</evidence>
<evidence type="ECO:0000256" key="2">
    <source>
        <dbReference type="ARBA" id="ARBA00022737"/>
    </source>
</evidence>
<dbReference type="RefSeq" id="XP_031402647.1">
    <property type="nucleotide sequence ID" value="XM_031546787.1"/>
</dbReference>
<evidence type="ECO:0000313" key="5">
    <source>
        <dbReference type="RefSeq" id="XP_031402647.1"/>
    </source>
</evidence>
<feature type="repeat" description="PPR" evidence="3">
    <location>
        <begin position="231"/>
        <end position="265"/>
    </location>
</feature>